<reference evidence="2 3" key="1">
    <citation type="journal article" date="2009" name="Int. J. Syst. Evol. Microbiol.">
        <title>Nocardioides caeni sp. nov., isolated from wastewater.</title>
        <authorList>
            <person name="Yoon J.H."/>
            <person name="Kang S.J."/>
            <person name="Park S."/>
            <person name="Kim W."/>
            <person name="Oh T.K."/>
        </authorList>
    </citation>
    <scope>NUCLEOTIDE SEQUENCE [LARGE SCALE GENOMIC DNA]</scope>
    <source>
        <strain evidence="2 3">DSM 23134</strain>
    </source>
</reference>
<keyword evidence="3" id="KW-1185">Reference proteome</keyword>
<feature type="compositionally biased region" description="Low complexity" evidence="1">
    <location>
        <begin position="54"/>
        <end position="68"/>
    </location>
</feature>
<accession>A0A4S8N2J5</accession>
<dbReference type="PANTHER" id="PTHR36456:SF1">
    <property type="entry name" value="UPF0232 PROTEIN SCO3875"/>
    <property type="match status" value="1"/>
</dbReference>
<dbReference type="EMBL" id="STGW01000011">
    <property type="protein sequence ID" value="THV10137.1"/>
    <property type="molecule type" value="Genomic_DNA"/>
</dbReference>
<sequence>MGEETPPGSQDPVVPGADAPRRDGLDLARSQMLGTAGASTTPARRRTPRKDGRAPGSGRRSGESRFSGAHPDGRDPQTLGPEVQRLIDQRGWALDLQVRGVFGRWTDIVGAEIGAHSTPETLVDGVLVVRTDSTAWATQLKLLAATIVKRLNEELGDGVVTVVEVLGPRAPTWKHGRRGISDARGPRDTYG</sequence>
<dbReference type="AlphaFoldDB" id="A0A4S8N2J5"/>
<dbReference type="OrthoDB" id="5516926at2"/>
<dbReference type="Proteomes" id="UP000307087">
    <property type="component" value="Unassembled WGS sequence"/>
</dbReference>
<dbReference type="RefSeq" id="WP_136563729.1">
    <property type="nucleotide sequence ID" value="NZ_BAABLS010000006.1"/>
</dbReference>
<name>A0A4S8N2J5_9ACTN</name>
<protein>
    <submittedName>
        <fullName evidence="2">DUF721 domain-containing protein</fullName>
    </submittedName>
</protein>
<dbReference type="Pfam" id="PF05258">
    <property type="entry name" value="DciA"/>
    <property type="match status" value="1"/>
</dbReference>
<proteinExistence type="predicted"/>
<gene>
    <name evidence="2" type="ORF">E9934_15140</name>
</gene>
<feature type="region of interest" description="Disordered" evidence="1">
    <location>
        <begin position="1"/>
        <end position="80"/>
    </location>
</feature>
<evidence type="ECO:0000313" key="3">
    <source>
        <dbReference type="Proteomes" id="UP000307087"/>
    </source>
</evidence>
<dbReference type="PANTHER" id="PTHR36456">
    <property type="entry name" value="UPF0232 PROTEIN SCO3875"/>
    <property type="match status" value="1"/>
</dbReference>
<organism evidence="2 3">
    <name type="scientific">Nocardioides caeni</name>
    <dbReference type="NCBI Taxonomy" id="574700"/>
    <lineage>
        <taxon>Bacteria</taxon>
        <taxon>Bacillati</taxon>
        <taxon>Actinomycetota</taxon>
        <taxon>Actinomycetes</taxon>
        <taxon>Propionibacteriales</taxon>
        <taxon>Nocardioidaceae</taxon>
        <taxon>Nocardioides</taxon>
    </lineage>
</organism>
<evidence type="ECO:0000313" key="2">
    <source>
        <dbReference type="EMBL" id="THV10137.1"/>
    </source>
</evidence>
<dbReference type="InterPro" id="IPR007922">
    <property type="entry name" value="DciA-like"/>
</dbReference>
<comment type="caution">
    <text evidence="2">The sequence shown here is derived from an EMBL/GenBank/DDBJ whole genome shotgun (WGS) entry which is preliminary data.</text>
</comment>
<evidence type="ECO:0000256" key="1">
    <source>
        <dbReference type="SAM" id="MobiDB-lite"/>
    </source>
</evidence>